<name>F0JA98_AMBVA</name>
<proteinExistence type="evidence at transcript level"/>
<protein>
    <submittedName>
        <fullName evidence="1">Hypothetical secreted protein 910</fullName>
    </submittedName>
</protein>
<accession>F0JA98</accession>
<sequence>MVLGTWRVRFAHASGWCLLVLGRFVEGGTVTRGWSVLVFGRLVEDGPVTCRGRRRPLSSVLVTASDEDSVVAGRDVVTVVEAVVGDWVVAVGFGVVGDSVVAVGVGCDGGASLVEGKSFLKPPLLTRKPSGGESSISLLSMSALSITSLTGFDNRVRKG</sequence>
<evidence type="ECO:0000313" key="1">
    <source>
        <dbReference type="EMBL" id="DAA34744.1"/>
    </source>
</evidence>
<dbReference type="EMBL" id="BK007799">
    <property type="protein sequence ID" value="DAA34744.1"/>
    <property type="molecule type" value="mRNA"/>
</dbReference>
<organism evidence="1">
    <name type="scientific">Amblyomma variegatum</name>
    <name type="common">Tropical bont tick</name>
    <dbReference type="NCBI Taxonomy" id="34610"/>
    <lineage>
        <taxon>Eukaryota</taxon>
        <taxon>Metazoa</taxon>
        <taxon>Ecdysozoa</taxon>
        <taxon>Arthropoda</taxon>
        <taxon>Chelicerata</taxon>
        <taxon>Arachnida</taxon>
        <taxon>Acari</taxon>
        <taxon>Parasitiformes</taxon>
        <taxon>Ixodida</taxon>
        <taxon>Ixodoidea</taxon>
        <taxon>Ixodidae</taxon>
        <taxon>Amblyomminae</taxon>
        <taxon>Amblyomma</taxon>
    </lineage>
</organism>
<reference evidence="1" key="1">
    <citation type="journal article" date="2011" name="BMC Genomics">
        <title>A further insight into the sialome of the tropical bont tick, Amblyomma variegatum.</title>
        <authorList>
            <person name="Ribeiro J.M."/>
            <person name="Anderson J.M."/>
            <person name="Manoukis N.C."/>
            <person name="Meng Z."/>
            <person name="Francishetti I.M."/>
        </authorList>
    </citation>
    <scope>NUCLEOTIDE SEQUENCE</scope>
    <source>
        <strain evidence="1">Amb_var-910</strain>
        <tissue evidence="1">Salivary gland</tissue>
    </source>
</reference>
<dbReference type="AlphaFoldDB" id="F0JA98"/>